<evidence type="ECO:0000259" key="9">
    <source>
        <dbReference type="PROSITE" id="PS50928"/>
    </source>
</evidence>
<dbReference type="GO" id="GO:0005886">
    <property type="term" value="C:plasma membrane"/>
    <property type="evidence" value="ECO:0007669"/>
    <property type="project" value="UniProtKB-SubCell"/>
</dbReference>
<feature type="transmembrane region" description="Helical" evidence="8">
    <location>
        <begin position="249"/>
        <end position="269"/>
    </location>
</feature>
<keyword evidence="5 8" id="KW-0812">Transmembrane</keyword>
<feature type="transmembrane region" description="Helical" evidence="8">
    <location>
        <begin position="12"/>
        <end position="35"/>
    </location>
</feature>
<feature type="transmembrane region" description="Helical" evidence="8">
    <location>
        <begin position="63"/>
        <end position="90"/>
    </location>
</feature>
<feature type="transmembrane region" description="Helical" evidence="8">
    <location>
        <begin position="155"/>
        <end position="178"/>
    </location>
</feature>
<dbReference type="OrthoDB" id="2162374at2"/>
<dbReference type="GO" id="GO:0055085">
    <property type="term" value="P:transmembrane transport"/>
    <property type="evidence" value="ECO:0007669"/>
    <property type="project" value="InterPro"/>
</dbReference>
<keyword evidence="6 8" id="KW-1133">Transmembrane helix</keyword>
<dbReference type="SUPFAM" id="SSF161098">
    <property type="entry name" value="MetI-like"/>
    <property type="match status" value="1"/>
</dbReference>
<feature type="transmembrane region" description="Helical" evidence="8">
    <location>
        <begin position="199"/>
        <end position="225"/>
    </location>
</feature>
<evidence type="ECO:0000256" key="3">
    <source>
        <dbReference type="ARBA" id="ARBA00022448"/>
    </source>
</evidence>
<evidence type="ECO:0000256" key="6">
    <source>
        <dbReference type="ARBA" id="ARBA00022989"/>
    </source>
</evidence>
<evidence type="ECO:0000256" key="2">
    <source>
        <dbReference type="ARBA" id="ARBA00007069"/>
    </source>
</evidence>
<protein>
    <submittedName>
        <fullName evidence="10">ABC transporter permease</fullName>
    </submittedName>
</protein>
<dbReference type="InterPro" id="IPR035906">
    <property type="entry name" value="MetI-like_sf"/>
</dbReference>
<dbReference type="Pfam" id="PF00528">
    <property type="entry name" value="BPD_transp_1"/>
    <property type="match status" value="1"/>
</dbReference>
<gene>
    <name evidence="10" type="ORF">EYB31_31955</name>
</gene>
<dbReference type="AlphaFoldDB" id="A0A4Q9DID0"/>
<feature type="transmembrane region" description="Helical" evidence="8">
    <location>
        <begin position="102"/>
        <end position="123"/>
    </location>
</feature>
<evidence type="ECO:0000256" key="1">
    <source>
        <dbReference type="ARBA" id="ARBA00004651"/>
    </source>
</evidence>
<dbReference type="InterPro" id="IPR000515">
    <property type="entry name" value="MetI-like"/>
</dbReference>
<dbReference type="PROSITE" id="PS50928">
    <property type="entry name" value="ABC_TM1"/>
    <property type="match status" value="1"/>
</dbReference>
<organism evidence="10 11">
    <name type="scientific">Paenibacillus thalictri</name>
    <dbReference type="NCBI Taxonomy" id="2527873"/>
    <lineage>
        <taxon>Bacteria</taxon>
        <taxon>Bacillati</taxon>
        <taxon>Bacillota</taxon>
        <taxon>Bacilli</taxon>
        <taxon>Bacillales</taxon>
        <taxon>Paenibacillaceae</taxon>
        <taxon>Paenibacillus</taxon>
    </lineage>
</organism>
<evidence type="ECO:0000256" key="4">
    <source>
        <dbReference type="ARBA" id="ARBA00022475"/>
    </source>
</evidence>
<dbReference type="PANTHER" id="PTHR42929">
    <property type="entry name" value="INNER MEMBRANE ABC TRANSPORTER PERMEASE PROTEIN YDCU-RELATED-RELATED"/>
    <property type="match status" value="1"/>
</dbReference>
<dbReference type="EMBL" id="SIRE01000029">
    <property type="protein sequence ID" value="TBL70860.1"/>
    <property type="molecule type" value="Genomic_DNA"/>
</dbReference>
<sequence>MSKQMKQGIFGLALVIPSFLLLCLVVIAPIILAIMESLRDDGGNFTFQFYTRLFTDKVMSGNIIFTLKLTIISVIAVVLIGYALAIYMRFSGGPIVTGIKKMYMIPMFVPSVIASYGIINLYGNHGWLSRLLLPLGIEDLPRIVYDYKGILLANLWFNIPFTTMLLASALSGIPNAIIESAKDVGAGRLQIFFKLIIPLSYRTLLVAITFSFMGIIGGFTAPFLLGPNSPQVLGVAMRQVFSVYQETQFASATAVFMFVLCSFMGYFYIRTMIKDDKASTH</sequence>
<keyword evidence="7 8" id="KW-0472">Membrane</keyword>
<comment type="similarity">
    <text evidence="2">Belongs to the binding-protein-dependent transport system permease family. CysTW subfamily.</text>
</comment>
<keyword evidence="4" id="KW-1003">Cell membrane</keyword>
<dbReference type="CDD" id="cd06261">
    <property type="entry name" value="TM_PBP2"/>
    <property type="match status" value="1"/>
</dbReference>
<comment type="caution">
    <text evidence="10">The sequence shown here is derived from an EMBL/GenBank/DDBJ whole genome shotgun (WGS) entry which is preliminary data.</text>
</comment>
<evidence type="ECO:0000256" key="5">
    <source>
        <dbReference type="ARBA" id="ARBA00022692"/>
    </source>
</evidence>
<evidence type="ECO:0000256" key="8">
    <source>
        <dbReference type="RuleBase" id="RU363032"/>
    </source>
</evidence>
<comment type="subcellular location">
    <subcellularLocation>
        <location evidence="1 8">Cell membrane</location>
        <topology evidence="1 8">Multi-pass membrane protein</topology>
    </subcellularLocation>
</comment>
<dbReference type="Proteomes" id="UP000293142">
    <property type="component" value="Unassembled WGS sequence"/>
</dbReference>
<evidence type="ECO:0000256" key="7">
    <source>
        <dbReference type="ARBA" id="ARBA00023136"/>
    </source>
</evidence>
<name>A0A4Q9DID0_9BACL</name>
<dbReference type="RefSeq" id="WP_131017577.1">
    <property type="nucleotide sequence ID" value="NZ_SIRE01000029.1"/>
</dbReference>
<proteinExistence type="inferred from homology"/>
<evidence type="ECO:0000313" key="10">
    <source>
        <dbReference type="EMBL" id="TBL70860.1"/>
    </source>
</evidence>
<reference evidence="10 11" key="1">
    <citation type="submission" date="2019-02" db="EMBL/GenBank/DDBJ databases">
        <title>Paenibacillus sp. nov., isolated from surface-sterilized tissue of Thalictrum simplex L.</title>
        <authorList>
            <person name="Tuo L."/>
        </authorList>
    </citation>
    <scope>NUCLEOTIDE SEQUENCE [LARGE SCALE GENOMIC DNA]</scope>
    <source>
        <strain evidence="10 11">N2SHLJ1</strain>
    </source>
</reference>
<accession>A0A4Q9DID0</accession>
<keyword evidence="11" id="KW-1185">Reference proteome</keyword>
<dbReference type="PANTHER" id="PTHR42929:SF1">
    <property type="entry name" value="INNER MEMBRANE ABC TRANSPORTER PERMEASE PROTEIN YDCU-RELATED"/>
    <property type="match status" value="1"/>
</dbReference>
<keyword evidence="3 8" id="KW-0813">Transport</keyword>
<dbReference type="Gene3D" id="1.10.3720.10">
    <property type="entry name" value="MetI-like"/>
    <property type="match status" value="1"/>
</dbReference>
<feature type="domain" description="ABC transmembrane type-1" evidence="9">
    <location>
        <begin position="63"/>
        <end position="268"/>
    </location>
</feature>
<evidence type="ECO:0000313" key="11">
    <source>
        <dbReference type="Proteomes" id="UP000293142"/>
    </source>
</evidence>